<name>D8R2R9_SELML</name>
<gene>
    <name evidence="8" type="ORF">SELMODRAFT_82814</name>
</gene>
<dbReference type="eggNOG" id="KOG3928">
    <property type="taxonomic scope" value="Eukaryota"/>
</dbReference>
<dbReference type="OrthoDB" id="274828at2759"/>
<keyword evidence="6" id="KW-0687">Ribonucleoprotein</keyword>
<evidence type="ECO:0000256" key="5">
    <source>
        <dbReference type="ARBA" id="ARBA00023128"/>
    </source>
</evidence>
<dbReference type="Proteomes" id="UP000001514">
    <property type="component" value="Unassembled WGS sequence"/>
</dbReference>
<evidence type="ECO:0000256" key="7">
    <source>
        <dbReference type="ARBA" id="ARBA00035140"/>
    </source>
</evidence>
<proteinExistence type="inferred from homology"/>
<keyword evidence="9" id="KW-1185">Reference proteome</keyword>
<evidence type="ECO:0000313" key="8">
    <source>
        <dbReference type="EMBL" id="EFJ34118.1"/>
    </source>
</evidence>
<dbReference type="HOGENOM" id="CLU_1003209_0_0_1"/>
<keyword evidence="5" id="KW-0496">Mitochondrion</keyword>
<dbReference type="InterPro" id="IPR019368">
    <property type="entry name" value="Ribosomal_mS29"/>
</dbReference>
<evidence type="ECO:0000256" key="1">
    <source>
        <dbReference type="ARBA" id="ARBA00004173"/>
    </source>
</evidence>
<dbReference type="Gramene" id="EFJ34118">
    <property type="protein sequence ID" value="EFJ34118"/>
    <property type="gene ID" value="SELMODRAFT_82814"/>
</dbReference>
<dbReference type="InterPro" id="IPR027417">
    <property type="entry name" value="P-loop_NTPase"/>
</dbReference>
<feature type="non-terminal residue" evidence="8">
    <location>
        <position position="1"/>
    </location>
</feature>
<evidence type="ECO:0000256" key="2">
    <source>
        <dbReference type="ARBA" id="ARBA00009863"/>
    </source>
</evidence>
<comment type="similarity">
    <text evidence="2">Belongs to the mitochondrion-specific ribosomal protein mS29 family.</text>
</comment>
<dbReference type="SUPFAM" id="SSF52540">
    <property type="entry name" value="P-loop containing nucleoside triphosphate hydrolases"/>
    <property type="match status" value="1"/>
</dbReference>
<dbReference type="GO" id="GO:0003735">
    <property type="term" value="F:structural constituent of ribosome"/>
    <property type="evidence" value="ECO:0000318"/>
    <property type="project" value="GO_Central"/>
</dbReference>
<dbReference type="AlphaFoldDB" id="D8R2R9"/>
<protein>
    <recommendedName>
        <fullName evidence="7">Small ribosomal subunit protein mS29</fullName>
    </recommendedName>
</protein>
<evidence type="ECO:0000256" key="6">
    <source>
        <dbReference type="ARBA" id="ARBA00023274"/>
    </source>
</evidence>
<dbReference type="OMA" id="NCKRIYY"/>
<comment type="subcellular location">
    <subcellularLocation>
        <location evidence="1">Mitochondrion</location>
    </subcellularLocation>
</comment>
<organism evidence="9">
    <name type="scientific">Selaginella moellendorffii</name>
    <name type="common">Spikemoss</name>
    <dbReference type="NCBI Taxonomy" id="88036"/>
    <lineage>
        <taxon>Eukaryota</taxon>
        <taxon>Viridiplantae</taxon>
        <taxon>Streptophyta</taxon>
        <taxon>Embryophyta</taxon>
        <taxon>Tracheophyta</taxon>
        <taxon>Lycopodiopsida</taxon>
        <taxon>Selaginellales</taxon>
        <taxon>Selaginellaceae</taxon>
        <taxon>Selaginella</taxon>
    </lineage>
</organism>
<dbReference type="GO" id="GO:0005763">
    <property type="term" value="C:mitochondrial small ribosomal subunit"/>
    <property type="evidence" value="ECO:0000318"/>
    <property type="project" value="GO_Central"/>
</dbReference>
<dbReference type="PANTHER" id="PTHR12810:SF0">
    <property type="entry name" value="SMALL RIBOSOMAL SUBUNIT PROTEIN MS29"/>
    <property type="match status" value="1"/>
</dbReference>
<dbReference type="InParanoid" id="D8R2R9"/>
<evidence type="ECO:0000313" key="9">
    <source>
        <dbReference type="Proteomes" id="UP000001514"/>
    </source>
</evidence>
<dbReference type="EMBL" id="GL377570">
    <property type="protein sequence ID" value="EFJ34118.1"/>
    <property type="molecule type" value="Genomic_DNA"/>
</dbReference>
<keyword evidence="3" id="KW-0809">Transit peptide</keyword>
<dbReference type="STRING" id="88036.D8R2R9"/>
<evidence type="ECO:0000256" key="3">
    <source>
        <dbReference type="ARBA" id="ARBA00022946"/>
    </source>
</evidence>
<evidence type="ECO:0000256" key="4">
    <source>
        <dbReference type="ARBA" id="ARBA00022980"/>
    </source>
</evidence>
<reference evidence="8 9" key="1">
    <citation type="journal article" date="2011" name="Science">
        <title>The Selaginella genome identifies genetic changes associated with the evolution of vascular plants.</title>
        <authorList>
            <person name="Banks J.A."/>
            <person name="Nishiyama T."/>
            <person name="Hasebe M."/>
            <person name="Bowman J.L."/>
            <person name="Gribskov M."/>
            <person name="dePamphilis C."/>
            <person name="Albert V.A."/>
            <person name="Aono N."/>
            <person name="Aoyama T."/>
            <person name="Ambrose B.A."/>
            <person name="Ashton N.W."/>
            <person name="Axtell M.J."/>
            <person name="Barker E."/>
            <person name="Barker M.S."/>
            <person name="Bennetzen J.L."/>
            <person name="Bonawitz N.D."/>
            <person name="Chapple C."/>
            <person name="Cheng C."/>
            <person name="Correa L.G."/>
            <person name="Dacre M."/>
            <person name="DeBarry J."/>
            <person name="Dreyer I."/>
            <person name="Elias M."/>
            <person name="Engstrom E.M."/>
            <person name="Estelle M."/>
            <person name="Feng L."/>
            <person name="Finet C."/>
            <person name="Floyd S.K."/>
            <person name="Frommer W.B."/>
            <person name="Fujita T."/>
            <person name="Gramzow L."/>
            <person name="Gutensohn M."/>
            <person name="Harholt J."/>
            <person name="Hattori M."/>
            <person name="Heyl A."/>
            <person name="Hirai T."/>
            <person name="Hiwatashi Y."/>
            <person name="Ishikawa M."/>
            <person name="Iwata M."/>
            <person name="Karol K.G."/>
            <person name="Koehler B."/>
            <person name="Kolukisaoglu U."/>
            <person name="Kubo M."/>
            <person name="Kurata T."/>
            <person name="Lalonde S."/>
            <person name="Li K."/>
            <person name="Li Y."/>
            <person name="Litt A."/>
            <person name="Lyons E."/>
            <person name="Manning G."/>
            <person name="Maruyama T."/>
            <person name="Michael T.P."/>
            <person name="Mikami K."/>
            <person name="Miyazaki S."/>
            <person name="Morinaga S."/>
            <person name="Murata T."/>
            <person name="Mueller-Roeber B."/>
            <person name="Nelson D.R."/>
            <person name="Obara M."/>
            <person name="Oguri Y."/>
            <person name="Olmstead R.G."/>
            <person name="Onodera N."/>
            <person name="Petersen B.L."/>
            <person name="Pils B."/>
            <person name="Prigge M."/>
            <person name="Rensing S.A."/>
            <person name="Riano-Pachon D.M."/>
            <person name="Roberts A.W."/>
            <person name="Sato Y."/>
            <person name="Scheller H.V."/>
            <person name="Schulz B."/>
            <person name="Schulz C."/>
            <person name="Shakirov E.V."/>
            <person name="Shibagaki N."/>
            <person name="Shinohara N."/>
            <person name="Shippen D.E."/>
            <person name="Soerensen I."/>
            <person name="Sotooka R."/>
            <person name="Sugimoto N."/>
            <person name="Sugita M."/>
            <person name="Sumikawa N."/>
            <person name="Tanurdzic M."/>
            <person name="Theissen G."/>
            <person name="Ulvskov P."/>
            <person name="Wakazuki S."/>
            <person name="Weng J.K."/>
            <person name="Willats W.W."/>
            <person name="Wipf D."/>
            <person name="Wolf P.G."/>
            <person name="Yang L."/>
            <person name="Zimmer A.D."/>
            <person name="Zhu Q."/>
            <person name="Mitros T."/>
            <person name="Hellsten U."/>
            <person name="Loque D."/>
            <person name="Otillar R."/>
            <person name="Salamov A."/>
            <person name="Schmutz J."/>
            <person name="Shapiro H."/>
            <person name="Lindquist E."/>
            <person name="Lucas S."/>
            <person name="Rokhsar D."/>
            <person name="Grigoriev I.V."/>
        </authorList>
    </citation>
    <scope>NUCLEOTIDE SEQUENCE [LARGE SCALE GENOMIC DNA]</scope>
</reference>
<sequence>GMRGSKHHILDGPVGCGKSFALAVIVQWARAQGWLVFYVPRGQEWTRGGYYYLNELTGLWDTPIQAQKVLREFLDSHGEMLEQIKCRVPDPIFLGETAALGRIPGPQEITMPENSTVKDLVEKGLDVQAAASNIVVRLRQELDLVTEFPVLIAVDEFNSWFTFSEYHQFLDFKKTRQIHAKELGMVSAFRRMETSRQLFVGAFSQSTAVGKLPLELPGAPKRFRIDVARADKEEIHAAIRYYHKQNLLHNEPQEDAINRLFFLTNGNGAELRKLVRYI</sequence>
<dbReference type="Pfam" id="PF10236">
    <property type="entry name" value="DAP3"/>
    <property type="match status" value="1"/>
</dbReference>
<accession>D8R2R9</accession>
<keyword evidence="4" id="KW-0689">Ribosomal protein</keyword>
<dbReference type="KEGG" id="smo:SELMODRAFT_82814"/>
<dbReference type="PANTHER" id="PTHR12810">
    <property type="entry name" value="MITOCHONDRIAL 28S RIBOSOMAL PROTEIN S29"/>
    <property type="match status" value="1"/>
</dbReference>
<dbReference type="FunCoup" id="D8R2R9">
    <property type="interactions" value="3968"/>
</dbReference>